<reference evidence="3" key="1">
    <citation type="submission" date="2021-04" db="EMBL/GenBank/DDBJ databases">
        <authorList>
            <person name="Tunstrom K."/>
        </authorList>
    </citation>
    <scope>NUCLEOTIDE SEQUENCE</scope>
</reference>
<dbReference type="EMBL" id="CAJQZP010000945">
    <property type="protein sequence ID" value="CAG5001848.1"/>
    <property type="molecule type" value="Genomic_DNA"/>
</dbReference>
<sequence>MTSSFRNKDERPLIVCFICHAKLKRCRRLQQQAIESNAVLEQLLAGGSTSIPKPHDARDEIKFTPVYQVDIWPVECDMKNDCQDKNFNLESVKVEEDNLENKNSKFEENGNLQTVTDGKAEDLEIDAFGDIQMDSEDDLPLIAISSKKKQKSKAVKFKKKRKNNKKDDNDIDIEAIANEIILTVEEQRQEILDRASSENYLNAMYKCEKCYKGFVHPRAFSNHMNRHDQHQMDIAHIQQTIADDIYGNVVECCL</sequence>
<evidence type="ECO:0000256" key="1">
    <source>
        <dbReference type="PROSITE-ProRule" id="PRU00042"/>
    </source>
</evidence>
<proteinExistence type="predicted"/>
<evidence type="ECO:0000313" key="4">
    <source>
        <dbReference type="Proteomes" id="UP000691718"/>
    </source>
</evidence>
<dbReference type="InterPro" id="IPR013087">
    <property type="entry name" value="Znf_C2H2_type"/>
</dbReference>
<name>A0A8S3X4P2_PARAO</name>
<keyword evidence="1" id="KW-0479">Metal-binding</keyword>
<keyword evidence="4" id="KW-1185">Reference proteome</keyword>
<evidence type="ECO:0000259" key="2">
    <source>
        <dbReference type="PROSITE" id="PS50157"/>
    </source>
</evidence>
<dbReference type="OrthoDB" id="7409317at2759"/>
<dbReference type="AlphaFoldDB" id="A0A8S3X4P2"/>
<feature type="domain" description="C2H2-type" evidence="2">
    <location>
        <begin position="205"/>
        <end position="232"/>
    </location>
</feature>
<dbReference type="GO" id="GO:0008270">
    <property type="term" value="F:zinc ion binding"/>
    <property type="evidence" value="ECO:0007669"/>
    <property type="project" value="UniProtKB-KW"/>
</dbReference>
<keyword evidence="1" id="KW-0863">Zinc-finger</keyword>
<dbReference type="PROSITE" id="PS50157">
    <property type="entry name" value="ZINC_FINGER_C2H2_2"/>
    <property type="match status" value="1"/>
</dbReference>
<keyword evidence="1" id="KW-0862">Zinc</keyword>
<accession>A0A8S3X4P2</accession>
<protein>
    <submittedName>
        <fullName evidence="3">(apollo) hypothetical protein</fullName>
    </submittedName>
</protein>
<dbReference type="PROSITE" id="PS00028">
    <property type="entry name" value="ZINC_FINGER_C2H2_1"/>
    <property type="match status" value="1"/>
</dbReference>
<evidence type="ECO:0000313" key="3">
    <source>
        <dbReference type="EMBL" id="CAG5001848.1"/>
    </source>
</evidence>
<dbReference type="Proteomes" id="UP000691718">
    <property type="component" value="Unassembled WGS sequence"/>
</dbReference>
<comment type="caution">
    <text evidence="3">The sequence shown here is derived from an EMBL/GenBank/DDBJ whole genome shotgun (WGS) entry which is preliminary data.</text>
</comment>
<gene>
    <name evidence="3" type="ORF">PAPOLLO_LOCUS13995</name>
</gene>
<organism evidence="3 4">
    <name type="scientific">Parnassius apollo</name>
    <name type="common">Apollo butterfly</name>
    <name type="synonym">Papilio apollo</name>
    <dbReference type="NCBI Taxonomy" id="110799"/>
    <lineage>
        <taxon>Eukaryota</taxon>
        <taxon>Metazoa</taxon>
        <taxon>Ecdysozoa</taxon>
        <taxon>Arthropoda</taxon>
        <taxon>Hexapoda</taxon>
        <taxon>Insecta</taxon>
        <taxon>Pterygota</taxon>
        <taxon>Neoptera</taxon>
        <taxon>Endopterygota</taxon>
        <taxon>Lepidoptera</taxon>
        <taxon>Glossata</taxon>
        <taxon>Ditrysia</taxon>
        <taxon>Papilionoidea</taxon>
        <taxon>Papilionidae</taxon>
        <taxon>Parnassiinae</taxon>
        <taxon>Parnassini</taxon>
        <taxon>Parnassius</taxon>
        <taxon>Parnassius</taxon>
    </lineage>
</organism>